<evidence type="ECO:0000256" key="8">
    <source>
        <dbReference type="ARBA" id="ARBA00023012"/>
    </source>
</evidence>
<feature type="domain" description="Histidine kinase" evidence="11">
    <location>
        <begin position="183"/>
        <end position="349"/>
    </location>
</feature>
<name>A0A0F8WD44_9ZZZZ</name>
<dbReference type="AlphaFoldDB" id="A0A0F8WD44"/>
<feature type="transmembrane region" description="Helical" evidence="10">
    <location>
        <begin position="70"/>
        <end position="93"/>
    </location>
</feature>
<gene>
    <name evidence="13" type="ORF">LCGC14_3081440</name>
</gene>
<dbReference type="GO" id="GO:0000155">
    <property type="term" value="F:phosphorelay sensor kinase activity"/>
    <property type="evidence" value="ECO:0007669"/>
    <property type="project" value="InterPro"/>
</dbReference>
<proteinExistence type="predicted"/>
<feature type="coiled-coil region" evidence="9">
    <location>
        <begin position="135"/>
        <end position="162"/>
    </location>
</feature>
<dbReference type="InterPro" id="IPR003661">
    <property type="entry name" value="HisK_dim/P_dom"/>
</dbReference>
<evidence type="ECO:0000256" key="6">
    <source>
        <dbReference type="ARBA" id="ARBA00022777"/>
    </source>
</evidence>
<dbReference type="GO" id="GO:0030295">
    <property type="term" value="F:protein kinase activator activity"/>
    <property type="evidence" value="ECO:0007669"/>
    <property type="project" value="TreeGrafter"/>
</dbReference>
<dbReference type="InterPro" id="IPR003660">
    <property type="entry name" value="HAMP_dom"/>
</dbReference>
<feature type="non-terminal residue" evidence="13">
    <location>
        <position position="1"/>
    </location>
</feature>
<keyword evidence="7" id="KW-0067">ATP-binding</keyword>
<keyword evidence="3" id="KW-0597">Phosphoprotein</keyword>
<keyword evidence="4" id="KW-0808">Transferase</keyword>
<evidence type="ECO:0000256" key="2">
    <source>
        <dbReference type="ARBA" id="ARBA00012438"/>
    </source>
</evidence>
<dbReference type="Gene3D" id="3.30.565.10">
    <property type="entry name" value="Histidine kinase-like ATPase, C-terminal domain"/>
    <property type="match status" value="1"/>
</dbReference>
<organism evidence="13">
    <name type="scientific">marine sediment metagenome</name>
    <dbReference type="NCBI Taxonomy" id="412755"/>
    <lineage>
        <taxon>unclassified sequences</taxon>
        <taxon>metagenomes</taxon>
        <taxon>ecological metagenomes</taxon>
    </lineage>
</organism>
<feature type="domain" description="HAMP" evidence="12">
    <location>
        <begin position="91"/>
        <end position="143"/>
    </location>
</feature>
<dbReference type="GO" id="GO:0007234">
    <property type="term" value="P:osmosensory signaling via phosphorelay pathway"/>
    <property type="evidence" value="ECO:0007669"/>
    <property type="project" value="TreeGrafter"/>
</dbReference>
<dbReference type="EC" id="2.7.13.3" evidence="2"/>
<evidence type="ECO:0000313" key="13">
    <source>
        <dbReference type="EMBL" id="KKK54762.1"/>
    </source>
</evidence>
<dbReference type="Gene3D" id="6.10.340.10">
    <property type="match status" value="1"/>
</dbReference>
<comment type="catalytic activity">
    <reaction evidence="1">
        <text>ATP + protein L-histidine = ADP + protein N-phospho-L-histidine.</text>
        <dbReference type="EC" id="2.7.13.3"/>
    </reaction>
</comment>
<evidence type="ECO:0000256" key="1">
    <source>
        <dbReference type="ARBA" id="ARBA00000085"/>
    </source>
</evidence>
<keyword evidence="6" id="KW-0418">Kinase</keyword>
<dbReference type="SMART" id="SM00388">
    <property type="entry name" value="HisKA"/>
    <property type="match status" value="1"/>
</dbReference>
<evidence type="ECO:0000259" key="12">
    <source>
        <dbReference type="PROSITE" id="PS50885"/>
    </source>
</evidence>
<dbReference type="Gene3D" id="1.10.287.130">
    <property type="match status" value="1"/>
</dbReference>
<dbReference type="SUPFAM" id="SSF47384">
    <property type="entry name" value="Homodimeric domain of signal transducing histidine kinase"/>
    <property type="match status" value="1"/>
</dbReference>
<dbReference type="GO" id="GO:0016020">
    <property type="term" value="C:membrane"/>
    <property type="evidence" value="ECO:0007669"/>
    <property type="project" value="InterPro"/>
</dbReference>
<evidence type="ECO:0000259" key="11">
    <source>
        <dbReference type="PROSITE" id="PS50109"/>
    </source>
</evidence>
<dbReference type="SUPFAM" id="SSF158472">
    <property type="entry name" value="HAMP domain-like"/>
    <property type="match status" value="1"/>
</dbReference>
<dbReference type="SUPFAM" id="SSF55874">
    <property type="entry name" value="ATPase domain of HSP90 chaperone/DNA topoisomerase II/histidine kinase"/>
    <property type="match status" value="1"/>
</dbReference>
<sequence>ALSDFQPTPPVTQPPSLSYHAPLGRDFLELGLPVLADGRTSQRDVLLGGVRVVTDTRSTAKLLAKLQGKIAVIAACVVLFAIPVGQLLVWRVLGVPIRKLVQATRRLADGDFSARTETRRNDEIGELAHSFDTMAESLAVSRQQLRNANDSLEQKVRERTAELATTNGRLRAEMVEKEDFLRAVSHDLNAPLRNIAGMATMIAIKHRESLPEEVADRLQRIQANVDVGSDLLEELLDLSRVKTSPQKRRPVDVGTMLEEMKGAFEFDLKRKGIALTIRRPMPTLVVERNRIRQLFQNLMDNAIKYIGNRTDGRIDIGYEFIDGMHRFHVADNGPGIIPAEQERIFYVFR</sequence>
<dbReference type="PANTHER" id="PTHR42878">
    <property type="entry name" value="TWO-COMPONENT HISTIDINE KINASE"/>
    <property type="match status" value="1"/>
</dbReference>
<evidence type="ECO:0000256" key="5">
    <source>
        <dbReference type="ARBA" id="ARBA00022741"/>
    </source>
</evidence>
<protein>
    <recommendedName>
        <fullName evidence="2">histidine kinase</fullName>
        <ecNumber evidence="2">2.7.13.3</ecNumber>
    </recommendedName>
</protein>
<evidence type="ECO:0000256" key="3">
    <source>
        <dbReference type="ARBA" id="ARBA00022553"/>
    </source>
</evidence>
<dbReference type="GO" id="GO:0005524">
    <property type="term" value="F:ATP binding"/>
    <property type="evidence" value="ECO:0007669"/>
    <property type="project" value="UniProtKB-KW"/>
</dbReference>
<feature type="non-terminal residue" evidence="13">
    <location>
        <position position="349"/>
    </location>
</feature>
<keyword evidence="10" id="KW-1133">Transmembrane helix</keyword>
<evidence type="ECO:0000256" key="9">
    <source>
        <dbReference type="SAM" id="Coils"/>
    </source>
</evidence>
<dbReference type="InterPro" id="IPR036097">
    <property type="entry name" value="HisK_dim/P_sf"/>
</dbReference>
<evidence type="ECO:0000256" key="10">
    <source>
        <dbReference type="SAM" id="Phobius"/>
    </source>
</evidence>
<dbReference type="CDD" id="cd00082">
    <property type="entry name" value="HisKA"/>
    <property type="match status" value="1"/>
</dbReference>
<dbReference type="PROSITE" id="PS50109">
    <property type="entry name" value="HIS_KIN"/>
    <property type="match status" value="1"/>
</dbReference>
<dbReference type="PANTHER" id="PTHR42878:SF7">
    <property type="entry name" value="SENSOR HISTIDINE KINASE GLRK"/>
    <property type="match status" value="1"/>
</dbReference>
<keyword evidence="9" id="KW-0175">Coiled coil</keyword>
<dbReference type="InterPro" id="IPR050351">
    <property type="entry name" value="BphY/WalK/GraS-like"/>
</dbReference>
<dbReference type="PROSITE" id="PS50885">
    <property type="entry name" value="HAMP"/>
    <property type="match status" value="1"/>
</dbReference>
<comment type="caution">
    <text evidence="13">The sequence shown here is derived from an EMBL/GenBank/DDBJ whole genome shotgun (WGS) entry which is preliminary data.</text>
</comment>
<keyword evidence="5" id="KW-0547">Nucleotide-binding</keyword>
<dbReference type="Pfam" id="PF02518">
    <property type="entry name" value="HATPase_c"/>
    <property type="match status" value="1"/>
</dbReference>
<dbReference type="InterPro" id="IPR005467">
    <property type="entry name" value="His_kinase_dom"/>
</dbReference>
<accession>A0A0F8WD44</accession>
<dbReference type="CDD" id="cd06225">
    <property type="entry name" value="HAMP"/>
    <property type="match status" value="1"/>
</dbReference>
<keyword evidence="10" id="KW-0472">Membrane</keyword>
<keyword evidence="8" id="KW-0902">Two-component regulatory system</keyword>
<dbReference type="SMART" id="SM00304">
    <property type="entry name" value="HAMP"/>
    <property type="match status" value="1"/>
</dbReference>
<dbReference type="InterPro" id="IPR003594">
    <property type="entry name" value="HATPase_dom"/>
</dbReference>
<dbReference type="EMBL" id="LAZR01065831">
    <property type="protein sequence ID" value="KKK54762.1"/>
    <property type="molecule type" value="Genomic_DNA"/>
</dbReference>
<evidence type="ECO:0000256" key="4">
    <source>
        <dbReference type="ARBA" id="ARBA00022679"/>
    </source>
</evidence>
<dbReference type="Pfam" id="PF00672">
    <property type="entry name" value="HAMP"/>
    <property type="match status" value="1"/>
</dbReference>
<dbReference type="InterPro" id="IPR036890">
    <property type="entry name" value="HATPase_C_sf"/>
</dbReference>
<evidence type="ECO:0000256" key="7">
    <source>
        <dbReference type="ARBA" id="ARBA00022840"/>
    </source>
</evidence>
<reference evidence="13" key="1">
    <citation type="journal article" date="2015" name="Nature">
        <title>Complex archaea that bridge the gap between prokaryotes and eukaryotes.</title>
        <authorList>
            <person name="Spang A."/>
            <person name="Saw J.H."/>
            <person name="Jorgensen S.L."/>
            <person name="Zaremba-Niedzwiedzka K."/>
            <person name="Martijn J."/>
            <person name="Lind A.E."/>
            <person name="van Eijk R."/>
            <person name="Schleper C."/>
            <person name="Guy L."/>
            <person name="Ettema T.J."/>
        </authorList>
    </citation>
    <scope>NUCLEOTIDE SEQUENCE</scope>
</reference>
<keyword evidence="10" id="KW-0812">Transmembrane</keyword>
<dbReference type="GO" id="GO:0000156">
    <property type="term" value="F:phosphorelay response regulator activity"/>
    <property type="evidence" value="ECO:0007669"/>
    <property type="project" value="TreeGrafter"/>
</dbReference>
<dbReference type="Pfam" id="PF00512">
    <property type="entry name" value="HisKA"/>
    <property type="match status" value="1"/>
</dbReference>